<evidence type="ECO:0000313" key="2">
    <source>
        <dbReference type="EMBL" id="RVW47465.1"/>
    </source>
</evidence>
<evidence type="ECO:0000313" key="3">
    <source>
        <dbReference type="EMBL" id="RVX10915.1"/>
    </source>
</evidence>
<name>A0A438JPR8_VITVI</name>
<accession>A0A438JPR8</accession>
<comment type="caution">
    <text evidence="3">The sequence shown here is derived from an EMBL/GenBank/DDBJ whole genome shotgun (WGS) entry which is preliminary data.</text>
</comment>
<feature type="region of interest" description="Disordered" evidence="1">
    <location>
        <begin position="30"/>
        <end position="51"/>
    </location>
</feature>
<dbReference type="EMBL" id="QGNW01000032">
    <property type="protein sequence ID" value="RVX10915.1"/>
    <property type="molecule type" value="Genomic_DNA"/>
</dbReference>
<protein>
    <submittedName>
        <fullName evidence="3">Uncharacterized protein</fullName>
    </submittedName>
</protein>
<proteinExistence type="predicted"/>
<organism evidence="3 4">
    <name type="scientific">Vitis vinifera</name>
    <name type="common">Grape</name>
    <dbReference type="NCBI Taxonomy" id="29760"/>
    <lineage>
        <taxon>Eukaryota</taxon>
        <taxon>Viridiplantae</taxon>
        <taxon>Streptophyta</taxon>
        <taxon>Embryophyta</taxon>
        <taxon>Tracheophyta</taxon>
        <taxon>Spermatophyta</taxon>
        <taxon>Magnoliopsida</taxon>
        <taxon>eudicotyledons</taxon>
        <taxon>Gunneridae</taxon>
        <taxon>Pentapetalae</taxon>
        <taxon>rosids</taxon>
        <taxon>Vitales</taxon>
        <taxon>Vitaceae</taxon>
        <taxon>Viteae</taxon>
        <taxon>Vitis</taxon>
    </lineage>
</organism>
<reference evidence="3 4" key="1">
    <citation type="journal article" date="2018" name="PLoS Genet.">
        <title>Population sequencing reveals clonal diversity and ancestral inbreeding in the grapevine cultivar Chardonnay.</title>
        <authorList>
            <person name="Roach M.J."/>
            <person name="Johnson D.L."/>
            <person name="Bohlmann J."/>
            <person name="van Vuuren H.J."/>
            <person name="Jones S.J."/>
            <person name="Pretorius I.S."/>
            <person name="Schmidt S.A."/>
            <person name="Borneman A.R."/>
        </authorList>
    </citation>
    <scope>NUCLEOTIDE SEQUENCE [LARGE SCALE GENOMIC DNA]</scope>
    <source>
        <strain evidence="4">cv. Chardonnay</strain>
        <strain evidence="3">I10V1</strain>
        <tissue evidence="3">Leaf</tissue>
    </source>
</reference>
<sequence>MGLRRMGYMGSGRGLTKTYGWASSYDKTRKSASGRRLVAPRSQPPSHQLTCSSPMEAAARRHALSPLFFIHLSPSVSL</sequence>
<dbReference type="AlphaFoldDB" id="A0A438JPR8"/>
<dbReference type="Proteomes" id="UP000288805">
    <property type="component" value="Unassembled WGS sequence"/>
</dbReference>
<evidence type="ECO:0000256" key="1">
    <source>
        <dbReference type="SAM" id="MobiDB-lite"/>
    </source>
</evidence>
<evidence type="ECO:0000313" key="4">
    <source>
        <dbReference type="Proteomes" id="UP000288805"/>
    </source>
</evidence>
<dbReference type="EMBL" id="QGNW01001282">
    <property type="protein sequence ID" value="RVW47465.1"/>
    <property type="molecule type" value="Genomic_DNA"/>
</dbReference>
<gene>
    <name evidence="3" type="ORF">CK203_013290</name>
    <name evidence="2" type="ORF">CK203_086488</name>
</gene>